<sequence>MMDMEGFLTQRIDKLKEQLHKVQHKNCEHEITLLLHDIIVGRRSGLMGFSVEEITGLGWMVENPTTSA</sequence>
<organism evidence="1 2">
    <name type="scientific">Miscanthus lutarioriparius</name>
    <dbReference type="NCBI Taxonomy" id="422564"/>
    <lineage>
        <taxon>Eukaryota</taxon>
        <taxon>Viridiplantae</taxon>
        <taxon>Streptophyta</taxon>
        <taxon>Embryophyta</taxon>
        <taxon>Tracheophyta</taxon>
        <taxon>Spermatophyta</taxon>
        <taxon>Magnoliopsida</taxon>
        <taxon>Liliopsida</taxon>
        <taxon>Poales</taxon>
        <taxon>Poaceae</taxon>
        <taxon>PACMAD clade</taxon>
        <taxon>Panicoideae</taxon>
        <taxon>Andropogonodae</taxon>
        <taxon>Andropogoneae</taxon>
        <taxon>Saccharinae</taxon>
        <taxon>Miscanthus</taxon>
    </lineage>
</organism>
<name>A0A811N131_9POAL</name>
<dbReference type="EMBL" id="CAJGYO010000002">
    <property type="protein sequence ID" value="CAD6213479.1"/>
    <property type="molecule type" value="Genomic_DNA"/>
</dbReference>
<accession>A0A811N131</accession>
<dbReference type="Proteomes" id="UP000604825">
    <property type="component" value="Unassembled WGS sequence"/>
</dbReference>
<reference evidence="1" key="1">
    <citation type="submission" date="2020-10" db="EMBL/GenBank/DDBJ databases">
        <authorList>
            <person name="Han B."/>
            <person name="Lu T."/>
            <person name="Zhao Q."/>
            <person name="Huang X."/>
            <person name="Zhao Y."/>
        </authorList>
    </citation>
    <scope>NUCLEOTIDE SEQUENCE</scope>
</reference>
<gene>
    <name evidence="1" type="ORF">NCGR_LOCUS9020</name>
</gene>
<comment type="caution">
    <text evidence="1">The sequence shown here is derived from an EMBL/GenBank/DDBJ whole genome shotgun (WGS) entry which is preliminary data.</text>
</comment>
<keyword evidence="2" id="KW-1185">Reference proteome</keyword>
<dbReference type="OrthoDB" id="779403at2759"/>
<evidence type="ECO:0000313" key="1">
    <source>
        <dbReference type="EMBL" id="CAD6213479.1"/>
    </source>
</evidence>
<dbReference type="AlphaFoldDB" id="A0A811N131"/>
<proteinExistence type="predicted"/>
<protein>
    <submittedName>
        <fullName evidence="1">Uncharacterized protein</fullName>
    </submittedName>
</protein>
<evidence type="ECO:0000313" key="2">
    <source>
        <dbReference type="Proteomes" id="UP000604825"/>
    </source>
</evidence>